<evidence type="ECO:0000256" key="12">
    <source>
        <dbReference type="ARBA" id="ARBA00038669"/>
    </source>
</evidence>
<evidence type="ECO:0000256" key="15">
    <source>
        <dbReference type="ARBA" id="ARBA00048610"/>
    </source>
</evidence>
<dbReference type="Gene3D" id="3.40.50.300">
    <property type="entry name" value="P-loop containing nucleotide triphosphate hydrolases"/>
    <property type="match status" value="1"/>
</dbReference>
<keyword evidence="8" id="KW-1278">Translocase</keyword>
<keyword evidence="6" id="KW-0547">Nucleotide-binding</keyword>
<evidence type="ECO:0000256" key="13">
    <source>
        <dbReference type="ARBA" id="ARBA00039098"/>
    </source>
</evidence>
<name>A0A2N5N7A8_9BACL</name>
<dbReference type="InterPro" id="IPR027417">
    <property type="entry name" value="P-loop_NTPase"/>
</dbReference>
<dbReference type="Proteomes" id="UP000234789">
    <property type="component" value="Unassembled WGS sequence"/>
</dbReference>
<dbReference type="RefSeq" id="WP_084136411.1">
    <property type="nucleotide sequence ID" value="NZ_BIMM01000089.1"/>
</dbReference>
<keyword evidence="11" id="KW-0472">Membrane</keyword>
<dbReference type="OrthoDB" id="9802264at2"/>
<dbReference type="PROSITE" id="PS00211">
    <property type="entry name" value="ABC_TRANSPORTER_1"/>
    <property type="match status" value="1"/>
</dbReference>
<dbReference type="GO" id="GO:0015833">
    <property type="term" value="P:peptide transport"/>
    <property type="evidence" value="ECO:0007669"/>
    <property type="project" value="InterPro"/>
</dbReference>
<keyword evidence="9" id="KW-0406">Ion transport</keyword>
<dbReference type="InterPro" id="IPR003593">
    <property type="entry name" value="AAA+_ATPase"/>
</dbReference>
<comment type="similarity">
    <text evidence="2">Belongs to the ABC transporter superfamily.</text>
</comment>
<evidence type="ECO:0000256" key="6">
    <source>
        <dbReference type="ARBA" id="ARBA00022741"/>
    </source>
</evidence>
<dbReference type="PANTHER" id="PTHR43297:SF13">
    <property type="entry name" value="NICKEL ABC TRANSPORTER, ATP-BINDING PROTEIN"/>
    <property type="match status" value="1"/>
</dbReference>
<evidence type="ECO:0000256" key="1">
    <source>
        <dbReference type="ARBA" id="ARBA00004202"/>
    </source>
</evidence>
<accession>A0A2N5N7A8</accession>
<evidence type="ECO:0000256" key="10">
    <source>
        <dbReference type="ARBA" id="ARBA00023112"/>
    </source>
</evidence>
<evidence type="ECO:0000256" key="8">
    <source>
        <dbReference type="ARBA" id="ARBA00022967"/>
    </source>
</evidence>
<evidence type="ECO:0000256" key="4">
    <source>
        <dbReference type="ARBA" id="ARBA00022475"/>
    </source>
</evidence>
<dbReference type="Pfam" id="PF08352">
    <property type="entry name" value="oligo_HPY"/>
    <property type="match status" value="1"/>
</dbReference>
<feature type="domain" description="ABC transporter" evidence="16">
    <location>
        <begin position="37"/>
        <end position="273"/>
    </location>
</feature>
<dbReference type="InterPro" id="IPR017871">
    <property type="entry name" value="ABC_transporter-like_CS"/>
</dbReference>
<keyword evidence="4" id="KW-1003">Cell membrane</keyword>
<evidence type="ECO:0000259" key="16">
    <source>
        <dbReference type="PROSITE" id="PS50893"/>
    </source>
</evidence>
<evidence type="ECO:0000256" key="14">
    <source>
        <dbReference type="ARBA" id="ARBA00044143"/>
    </source>
</evidence>
<evidence type="ECO:0000256" key="2">
    <source>
        <dbReference type="ARBA" id="ARBA00005417"/>
    </source>
</evidence>
<dbReference type="SMART" id="SM00382">
    <property type="entry name" value="AAA"/>
    <property type="match status" value="1"/>
</dbReference>
<dbReference type="NCBIfam" id="TIGR01727">
    <property type="entry name" value="oligo_HPY"/>
    <property type="match status" value="1"/>
</dbReference>
<dbReference type="PANTHER" id="PTHR43297">
    <property type="entry name" value="OLIGOPEPTIDE TRANSPORT ATP-BINDING PROTEIN APPD"/>
    <property type="match status" value="1"/>
</dbReference>
<dbReference type="GO" id="GO:0005524">
    <property type="term" value="F:ATP binding"/>
    <property type="evidence" value="ECO:0007669"/>
    <property type="project" value="UniProtKB-KW"/>
</dbReference>
<dbReference type="EMBL" id="NFEZ01000004">
    <property type="protein sequence ID" value="PLT46246.1"/>
    <property type="molecule type" value="Genomic_DNA"/>
</dbReference>
<evidence type="ECO:0000313" key="18">
    <source>
        <dbReference type="Proteomes" id="UP000234789"/>
    </source>
</evidence>
<keyword evidence="5" id="KW-0533">Nickel</keyword>
<dbReference type="PROSITE" id="PS50893">
    <property type="entry name" value="ABC_TRANSPORTER_2"/>
    <property type="match status" value="1"/>
</dbReference>
<dbReference type="GO" id="GO:0005886">
    <property type="term" value="C:plasma membrane"/>
    <property type="evidence" value="ECO:0007669"/>
    <property type="project" value="UniProtKB-SubCell"/>
</dbReference>
<evidence type="ECO:0000256" key="3">
    <source>
        <dbReference type="ARBA" id="ARBA00022448"/>
    </source>
</evidence>
<comment type="subcellular location">
    <subcellularLocation>
        <location evidence="1">Cell membrane</location>
        <topology evidence="1">Peripheral membrane protein</topology>
    </subcellularLocation>
</comment>
<evidence type="ECO:0000256" key="7">
    <source>
        <dbReference type="ARBA" id="ARBA00022840"/>
    </source>
</evidence>
<dbReference type="Pfam" id="PF00005">
    <property type="entry name" value="ABC_tran"/>
    <property type="match status" value="1"/>
</dbReference>
<organism evidence="17 18">
    <name type="scientific">Paenibacillus pasadenensis</name>
    <dbReference type="NCBI Taxonomy" id="217090"/>
    <lineage>
        <taxon>Bacteria</taxon>
        <taxon>Bacillati</taxon>
        <taxon>Bacillota</taxon>
        <taxon>Bacilli</taxon>
        <taxon>Bacillales</taxon>
        <taxon>Paenibacillaceae</taxon>
        <taxon>Paenibacillus</taxon>
    </lineage>
</organism>
<dbReference type="AlphaFoldDB" id="A0A2N5N7A8"/>
<evidence type="ECO:0000256" key="5">
    <source>
        <dbReference type="ARBA" id="ARBA00022596"/>
    </source>
</evidence>
<dbReference type="InterPro" id="IPR013563">
    <property type="entry name" value="Oligopep_ABC_C"/>
</dbReference>
<dbReference type="InterPro" id="IPR050388">
    <property type="entry name" value="ABC_Ni/Peptide_Import"/>
</dbReference>
<dbReference type="InterPro" id="IPR003439">
    <property type="entry name" value="ABC_transporter-like_ATP-bd"/>
</dbReference>
<evidence type="ECO:0000256" key="11">
    <source>
        <dbReference type="ARBA" id="ARBA00023136"/>
    </source>
</evidence>
<comment type="caution">
    <text evidence="17">The sequence shown here is derived from an EMBL/GenBank/DDBJ whole genome shotgun (WGS) entry which is preliminary data.</text>
</comment>
<reference evidence="17 18" key="1">
    <citation type="submission" date="2017-05" db="EMBL/GenBank/DDBJ databases">
        <title>Functional genome analysis of Paenibacillus pasadenensis strain R16: insights on endophytic life style and antifungal activity.</title>
        <authorList>
            <person name="Passera A."/>
            <person name="Marcolungo L."/>
            <person name="Casati P."/>
            <person name="Brasca M."/>
            <person name="Quaglino F."/>
            <person name="Delledonne M."/>
        </authorList>
    </citation>
    <scope>NUCLEOTIDE SEQUENCE [LARGE SCALE GENOMIC DNA]</scope>
    <source>
        <strain evidence="17 18">R16</strain>
    </source>
</reference>
<evidence type="ECO:0000313" key="17">
    <source>
        <dbReference type="EMBL" id="PLT46246.1"/>
    </source>
</evidence>
<sequence>MAIGAKRVPAQEASRRGASSEEAALGAAAPLLEIEGLRVSFLQYGRGLQRRTVQALAGVDLSVGAGELVALVGSSGSGKSLLAHAVMGLLPDNARSSGSIRYAGEPLDGERLLRLRGKELALVPQGVTYLDPLLRAGEQALGRQRGPQARSRLRAVFSRFGLPERAERLYPHQLSGGMARKVLVSAAALGGARLVVADEPTPGMEAGKAAEALQALRELADGGCGVLLLTHDIEAALRVADRVAVLYAGEAVELAAASDFAGAGERLRHPYTRALWQALPANGFRPLPGVQPAPEEAAASCAFAARCGQAAPECRAAKPAMRVWRGGQVRCFKPD</sequence>
<comment type="catalytic activity">
    <reaction evidence="15">
        <text>Ni(2+)(out) + ATP + H2O = Ni(2+)(in) + ADP + phosphate + H(+)</text>
        <dbReference type="Rhea" id="RHEA:15557"/>
        <dbReference type="ChEBI" id="CHEBI:15377"/>
        <dbReference type="ChEBI" id="CHEBI:15378"/>
        <dbReference type="ChEBI" id="CHEBI:30616"/>
        <dbReference type="ChEBI" id="CHEBI:43474"/>
        <dbReference type="ChEBI" id="CHEBI:49786"/>
        <dbReference type="ChEBI" id="CHEBI:456216"/>
        <dbReference type="EC" id="7.2.2.11"/>
    </reaction>
    <physiologicalReaction direction="left-to-right" evidence="15">
        <dbReference type="Rhea" id="RHEA:15558"/>
    </physiologicalReaction>
</comment>
<dbReference type="EC" id="7.2.2.11" evidence="13"/>
<proteinExistence type="inferred from homology"/>
<dbReference type="SUPFAM" id="SSF52540">
    <property type="entry name" value="P-loop containing nucleoside triphosphate hydrolases"/>
    <property type="match status" value="1"/>
</dbReference>
<evidence type="ECO:0000256" key="9">
    <source>
        <dbReference type="ARBA" id="ARBA00023065"/>
    </source>
</evidence>
<dbReference type="GO" id="GO:0015413">
    <property type="term" value="F:ABC-type nickel transporter activity"/>
    <property type="evidence" value="ECO:0007669"/>
    <property type="project" value="UniProtKB-EC"/>
</dbReference>
<comment type="subunit">
    <text evidence="12">The complex is composed of two ATP-binding proteins (NikD and NikE), two transmembrane proteins (NikB and NikC) and a solute-binding protein (NikA).</text>
</comment>
<gene>
    <name evidence="17" type="ORF">B8V81_4677</name>
</gene>
<dbReference type="GO" id="GO:0016887">
    <property type="term" value="F:ATP hydrolysis activity"/>
    <property type="evidence" value="ECO:0007669"/>
    <property type="project" value="InterPro"/>
</dbReference>
<keyword evidence="18" id="KW-1185">Reference proteome</keyword>
<keyword evidence="3" id="KW-0813">Transport</keyword>
<protein>
    <recommendedName>
        <fullName evidence="14">Nickel import system ATP-binding protein NikD</fullName>
        <ecNumber evidence="13">7.2.2.11</ecNumber>
    </recommendedName>
</protein>
<keyword evidence="10" id="KW-0921">Nickel transport</keyword>
<keyword evidence="7 17" id="KW-0067">ATP-binding</keyword>